<reference evidence="6" key="1">
    <citation type="journal article" date="2014" name="Int. J. Syst. Evol. Microbiol.">
        <title>Complete genome sequence of Corynebacterium casei LMG S-19264T (=DSM 44701T), isolated from a smear-ripened cheese.</title>
        <authorList>
            <consortium name="US DOE Joint Genome Institute (JGI-PGF)"/>
            <person name="Walter F."/>
            <person name="Albersmeier A."/>
            <person name="Kalinowski J."/>
            <person name="Ruckert C."/>
        </authorList>
    </citation>
    <scope>NUCLEOTIDE SEQUENCE</scope>
    <source>
        <strain evidence="6">CGMCC 1.15725</strain>
    </source>
</reference>
<dbReference type="InterPro" id="IPR000847">
    <property type="entry name" value="LysR_HTH_N"/>
</dbReference>
<dbReference type="RefSeq" id="WP_189049465.1">
    <property type="nucleotide sequence ID" value="NZ_BMJQ01000011.1"/>
</dbReference>
<reference evidence="6" key="2">
    <citation type="submission" date="2020-09" db="EMBL/GenBank/DDBJ databases">
        <authorList>
            <person name="Sun Q."/>
            <person name="Zhou Y."/>
        </authorList>
    </citation>
    <scope>NUCLEOTIDE SEQUENCE</scope>
    <source>
        <strain evidence="6">CGMCC 1.15725</strain>
    </source>
</reference>
<dbReference type="CDD" id="cd08415">
    <property type="entry name" value="PBP2_LysR_opines_like"/>
    <property type="match status" value="1"/>
</dbReference>
<dbReference type="Gene3D" id="3.40.190.290">
    <property type="match status" value="1"/>
</dbReference>
<comment type="caution">
    <text evidence="6">The sequence shown here is derived from an EMBL/GenBank/DDBJ whole genome shotgun (WGS) entry which is preliminary data.</text>
</comment>
<proteinExistence type="inferred from homology"/>
<evidence type="ECO:0000256" key="3">
    <source>
        <dbReference type="ARBA" id="ARBA00023125"/>
    </source>
</evidence>
<dbReference type="PROSITE" id="PS50931">
    <property type="entry name" value="HTH_LYSR"/>
    <property type="match status" value="1"/>
</dbReference>
<dbReference type="PRINTS" id="PR00039">
    <property type="entry name" value="HTHLYSR"/>
</dbReference>
<gene>
    <name evidence="6" type="ORF">GCM10011611_42290</name>
</gene>
<dbReference type="PANTHER" id="PTHR30427:SF1">
    <property type="entry name" value="TRANSCRIPTIONAL ACTIVATOR PROTEIN LYSR"/>
    <property type="match status" value="1"/>
</dbReference>
<evidence type="ECO:0000313" key="7">
    <source>
        <dbReference type="Proteomes" id="UP000646365"/>
    </source>
</evidence>
<sequence length="305" mass="33599">MNLRQIEVFRAIMLTGGISDAARSLNVSQPNVSRLIRHTEDRLGIKLFERIKGRLYPTVEALTLYEEVEKAYVGIRQIRDMAQDLALSRIGRLRLVCSPSLGLALLPNAVTVFRAQRPGLRISLEILPQAALLERVLTHQADLGISMFPSDHPNLQVERLRRGRLVCVLPATHVLATLPVVTPADIAGHALISYDRDTPQGQLIEQAFADARVPRDIAVEVRFGHTACALVQAGAGVALVDEFSVTGGIFPDLTVRPFRPERWFDLSIVRDRLRPLSRAAADFRGTLRALAAALPAAHELPDDSP</sequence>
<dbReference type="InterPro" id="IPR037424">
    <property type="entry name" value="NocR_PBP2"/>
</dbReference>
<dbReference type="InterPro" id="IPR036388">
    <property type="entry name" value="WH-like_DNA-bd_sf"/>
</dbReference>
<dbReference type="Pfam" id="PF00126">
    <property type="entry name" value="HTH_1"/>
    <property type="match status" value="1"/>
</dbReference>
<keyword evidence="7" id="KW-1185">Reference proteome</keyword>
<protein>
    <submittedName>
        <fullName evidence="6">LysR family transcriptional regulator</fullName>
    </submittedName>
</protein>
<dbReference type="SUPFAM" id="SSF46785">
    <property type="entry name" value="Winged helix' DNA-binding domain"/>
    <property type="match status" value="1"/>
</dbReference>
<dbReference type="GO" id="GO:0043565">
    <property type="term" value="F:sequence-specific DNA binding"/>
    <property type="evidence" value="ECO:0007669"/>
    <property type="project" value="TreeGrafter"/>
</dbReference>
<evidence type="ECO:0000259" key="5">
    <source>
        <dbReference type="PROSITE" id="PS50931"/>
    </source>
</evidence>
<organism evidence="6 7">
    <name type="scientific">Aliidongia dinghuensis</name>
    <dbReference type="NCBI Taxonomy" id="1867774"/>
    <lineage>
        <taxon>Bacteria</taxon>
        <taxon>Pseudomonadati</taxon>
        <taxon>Pseudomonadota</taxon>
        <taxon>Alphaproteobacteria</taxon>
        <taxon>Rhodospirillales</taxon>
        <taxon>Dongiaceae</taxon>
        <taxon>Aliidongia</taxon>
    </lineage>
</organism>
<keyword evidence="4" id="KW-0804">Transcription</keyword>
<comment type="similarity">
    <text evidence="1">Belongs to the LysR transcriptional regulatory family.</text>
</comment>
<dbReference type="GO" id="GO:0003700">
    <property type="term" value="F:DNA-binding transcription factor activity"/>
    <property type="evidence" value="ECO:0007669"/>
    <property type="project" value="InterPro"/>
</dbReference>
<dbReference type="Pfam" id="PF03466">
    <property type="entry name" value="LysR_substrate"/>
    <property type="match status" value="1"/>
</dbReference>
<accession>A0A8J3E5E5</accession>
<keyword evidence="2" id="KW-0805">Transcription regulation</keyword>
<dbReference type="InterPro" id="IPR005119">
    <property type="entry name" value="LysR_subst-bd"/>
</dbReference>
<dbReference type="Proteomes" id="UP000646365">
    <property type="component" value="Unassembled WGS sequence"/>
</dbReference>
<keyword evidence="3" id="KW-0238">DNA-binding</keyword>
<evidence type="ECO:0000256" key="2">
    <source>
        <dbReference type="ARBA" id="ARBA00023015"/>
    </source>
</evidence>
<dbReference type="InterPro" id="IPR036390">
    <property type="entry name" value="WH_DNA-bd_sf"/>
</dbReference>
<evidence type="ECO:0000256" key="4">
    <source>
        <dbReference type="ARBA" id="ARBA00023163"/>
    </source>
</evidence>
<dbReference type="SUPFAM" id="SSF53850">
    <property type="entry name" value="Periplasmic binding protein-like II"/>
    <property type="match status" value="1"/>
</dbReference>
<dbReference type="GO" id="GO:0010628">
    <property type="term" value="P:positive regulation of gene expression"/>
    <property type="evidence" value="ECO:0007669"/>
    <property type="project" value="TreeGrafter"/>
</dbReference>
<evidence type="ECO:0000313" key="6">
    <source>
        <dbReference type="EMBL" id="GGF31708.1"/>
    </source>
</evidence>
<name>A0A8J3E5E5_9PROT</name>
<dbReference type="EMBL" id="BMJQ01000011">
    <property type="protein sequence ID" value="GGF31708.1"/>
    <property type="molecule type" value="Genomic_DNA"/>
</dbReference>
<dbReference type="Gene3D" id="1.10.10.10">
    <property type="entry name" value="Winged helix-like DNA-binding domain superfamily/Winged helix DNA-binding domain"/>
    <property type="match status" value="1"/>
</dbReference>
<feature type="domain" description="HTH lysR-type" evidence="5">
    <location>
        <begin position="1"/>
        <end position="58"/>
    </location>
</feature>
<evidence type="ECO:0000256" key="1">
    <source>
        <dbReference type="ARBA" id="ARBA00009437"/>
    </source>
</evidence>
<dbReference type="AlphaFoldDB" id="A0A8J3E5E5"/>
<dbReference type="PANTHER" id="PTHR30427">
    <property type="entry name" value="TRANSCRIPTIONAL ACTIVATOR PROTEIN LYSR"/>
    <property type="match status" value="1"/>
</dbReference>